<proteinExistence type="predicted"/>
<name>A0ABR6L8Z5_9HYPH</name>
<keyword evidence="1" id="KW-0472">Membrane</keyword>
<keyword evidence="3" id="KW-1185">Reference proteome</keyword>
<protein>
    <submittedName>
        <fullName evidence="2">Uncharacterized protein</fullName>
    </submittedName>
</protein>
<comment type="caution">
    <text evidence="2">The sequence shown here is derived from an EMBL/GenBank/DDBJ whole genome shotgun (WGS) entry which is preliminary data.</text>
</comment>
<feature type="transmembrane region" description="Helical" evidence="1">
    <location>
        <begin position="60"/>
        <end position="80"/>
    </location>
</feature>
<dbReference type="Proteomes" id="UP000539538">
    <property type="component" value="Unassembled WGS sequence"/>
</dbReference>
<evidence type="ECO:0000313" key="3">
    <source>
        <dbReference type="Proteomes" id="UP000539538"/>
    </source>
</evidence>
<accession>A0ABR6L8Z5</accession>
<keyword evidence="1" id="KW-0812">Transmembrane</keyword>
<sequence length="83" mass="9298">MRLLRALRAVFHAWMALQVGRWAEWHDDRASEAMARVRQGLRPPELFAHRANSSLSAADLFLLASIVGVGVAGVWVGMVWRAM</sequence>
<keyword evidence="1" id="KW-1133">Transmembrane helix</keyword>
<evidence type="ECO:0000256" key="1">
    <source>
        <dbReference type="SAM" id="Phobius"/>
    </source>
</evidence>
<gene>
    <name evidence="2" type="ORF">GGQ99_005067</name>
</gene>
<evidence type="ECO:0000313" key="2">
    <source>
        <dbReference type="EMBL" id="MBB4653282.1"/>
    </source>
</evidence>
<dbReference type="EMBL" id="JACHOT010000011">
    <property type="protein sequence ID" value="MBB4653282.1"/>
    <property type="molecule type" value="Genomic_DNA"/>
</dbReference>
<organism evidence="2 3">
    <name type="scientific">Aminobacter niigataensis</name>
    <dbReference type="NCBI Taxonomy" id="83265"/>
    <lineage>
        <taxon>Bacteria</taxon>
        <taxon>Pseudomonadati</taxon>
        <taxon>Pseudomonadota</taxon>
        <taxon>Alphaproteobacteria</taxon>
        <taxon>Hyphomicrobiales</taxon>
        <taxon>Phyllobacteriaceae</taxon>
        <taxon>Aminobacter</taxon>
    </lineage>
</organism>
<reference evidence="2 3" key="1">
    <citation type="submission" date="2020-08" db="EMBL/GenBank/DDBJ databases">
        <title>Genomic Encyclopedia of Type Strains, Phase IV (KMG-IV): sequencing the most valuable type-strain genomes for metagenomic binning, comparative biology and taxonomic classification.</title>
        <authorList>
            <person name="Goeker M."/>
        </authorList>
    </citation>
    <scope>NUCLEOTIDE SEQUENCE [LARGE SCALE GENOMIC DNA]</scope>
    <source>
        <strain evidence="2 3">DSM 7050</strain>
    </source>
</reference>